<evidence type="ECO:0000256" key="1">
    <source>
        <dbReference type="PROSITE-ProRule" id="PRU00135"/>
    </source>
</evidence>
<dbReference type="GO" id="GO:0005085">
    <property type="term" value="F:guanyl-nucleotide exchange factor activity"/>
    <property type="evidence" value="ECO:0007669"/>
    <property type="project" value="UniProtKB-KW"/>
</dbReference>
<name>A0A7J7EEQ6_DICBM</name>
<feature type="non-terminal residue" evidence="3">
    <location>
        <position position="1"/>
    </location>
</feature>
<proteinExistence type="predicted"/>
<reference evidence="3 4" key="1">
    <citation type="journal article" date="2020" name="Mol. Biol. Evol.">
        <title>Interspecific Gene Flow and the Evolution of Specialization in Black and White Rhinoceros.</title>
        <authorList>
            <person name="Moodley Y."/>
            <person name="Westbury M.V."/>
            <person name="Russo I.M."/>
            <person name="Gopalakrishnan S."/>
            <person name="Rakotoarivelo A."/>
            <person name="Olsen R.A."/>
            <person name="Prost S."/>
            <person name="Tunstall T."/>
            <person name="Ryder O.A."/>
            <person name="Dalen L."/>
            <person name="Bruford M.W."/>
        </authorList>
    </citation>
    <scope>NUCLEOTIDE SEQUENCE [LARGE SCALE GENOMIC DNA]</scope>
    <source>
        <strain evidence="3">SBR-YM</strain>
        <tissue evidence="3">Skin</tissue>
    </source>
</reference>
<dbReference type="Pfam" id="PF00618">
    <property type="entry name" value="RasGEF_N"/>
    <property type="match status" value="1"/>
</dbReference>
<dbReference type="Proteomes" id="UP000551758">
    <property type="component" value="Unassembled WGS sequence"/>
</dbReference>
<organism evidence="3 4">
    <name type="scientific">Diceros bicornis minor</name>
    <name type="common">South-central black rhinoceros</name>
    <dbReference type="NCBI Taxonomy" id="77932"/>
    <lineage>
        <taxon>Eukaryota</taxon>
        <taxon>Metazoa</taxon>
        <taxon>Chordata</taxon>
        <taxon>Craniata</taxon>
        <taxon>Vertebrata</taxon>
        <taxon>Euteleostomi</taxon>
        <taxon>Mammalia</taxon>
        <taxon>Eutheria</taxon>
        <taxon>Laurasiatheria</taxon>
        <taxon>Perissodactyla</taxon>
        <taxon>Rhinocerotidae</taxon>
        <taxon>Diceros</taxon>
    </lineage>
</organism>
<keyword evidence="4" id="KW-1185">Reference proteome</keyword>
<dbReference type="EMBL" id="JACDTQ010003420">
    <property type="protein sequence ID" value="KAF5914183.1"/>
    <property type="molecule type" value="Genomic_DNA"/>
</dbReference>
<dbReference type="Gene3D" id="1.20.870.10">
    <property type="entry name" value="Son of sevenless (SoS) protein Chain: S domain 1"/>
    <property type="match status" value="1"/>
</dbReference>
<keyword evidence="1" id="KW-0344">Guanine-nucleotide releasing factor</keyword>
<protein>
    <recommendedName>
        <fullName evidence="2">N-terminal Ras-GEF domain-containing protein</fullName>
    </recommendedName>
</protein>
<feature type="non-terminal residue" evidence="3">
    <location>
        <position position="154"/>
    </location>
</feature>
<comment type="caution">
    <text evidence="3">The sequence shown here is derived from an EMBL/GenBank/DDBJ whole genome shotgun (WGS) entry which is preliminary data.</text>
</comment>
<dbReference type="AlphaFoldDB" id="A0A7J7EEQ6"/>
<dbReference type="SUPFAM" id="SSF48366">
    <property type="entry name" value="Ras GEF"/>
    <property type="match status" value="1"/>
</dbReference>
<dbReference type="CDD" id="cd06224">
    <property type="entry name" value="REM"/>
    <property type="match status" value="1"/>
</dbReference>
<gene>
    <name evidence="3" type="ORF">HPG69_015629</name>
</gene>
<dbReference type="PANTHER" id="PTHR46793">
    <property type="entry name" value="1700018F24RIK PROTEIN-RELATED-RELATED"/>
    <property type="match status" value="1"/>
</dbReference>
<dbReference type="InterPro" id="IPR000651">
    <property type="entry name" value="Ras-like_Gua-exchang_fac_N"/>
</dbReference>
<accession>A0A7J7EEQ6</accession>
<sequence>CENESALNLYETCKVRTVKAGTLEKLVEHLVPAFHGSDLSYVTIFLCTYRAFTTTQQVLDLLFKRYGCILPYSDEDGDPQDQLKNAISSILGTWLDQYSEDFCQPPDFPCLKQLVAYVQLNMPGSDLERRAHLLLAQLEHAELIEAELEGEENR</sequence>
<dbReference type="PANTHER" id="PTHR46793:SF3">
    <property type="entry name" value="RIKEN CDNA 4930596D02 GENE"/>
    <property type="match status" value="1"/>
</dbReference>
<evidence type="ECO:0000313" key="3">
    <source>
        <dbReference type="EMBL" id="KAF5914183.1"/>
    </source>
</evidence>
<dbReference type="PROSITE" id="PS50212">
    <property type="entry name" value="RASGEF_NTER"/>
    <property type="match status" value="1"/>
</dbReference>
<feature type="domain" description="N-terminal Ras-GEF" evidence="2">
    <location>
        <begin position="14"/>
        <end position="139"/>
    </location>
</feature>
<dbReference type="SMART" id="SM00229">
    <property type="entry name" value="RasGEFN"/>
    <property type="match status" value="1"/>
</dbReference>
<evidence type="ECO:0000313" key="4">
    <source>
        <dbReference type="Proteomes" id="UP000551758"/>
    </source>
</evidence>
<dbReference type="InterPro" id="IPR023578">
    <property type="entry name" value="Ras_GEF_dom_sf"/>
</dbReference>
<evidence type="ECO:0000259" key="2">
    <source>
        <dbReference type="PROSITE" id="PS50212"/>
    </source>
</evidence>